<keyword evidence="2" id="KW-1185">Reference proteome</keyword>
<reference evidence="1" key="1">
    <citation type="submission" date="2020-04" db="EMBL/GenBank/DDBJ databases">
        <authorList>
            <person name="Alioto T."/>
            <person name="Alioto T."/>
            <person name="Gomez Garrido J."/>
        </authorList>
    </citation>
    <scope>NUCLEOTIDE SEQUENCE</scope>
    <source>
        <strain evidence="1">A484AB</strain>
    </source>
</reference>
<proteinExistence type="predicted"/>
<evidence type="ECO:0000313" key="1">
    <source>
        <dbReference type="EMBL" id="CAB4011884.1"/>
    </source>
</evidence>
<organism evidence="1 2">
    <name type="scientific">Paramuricea clavata</name>
    <name type="common">Red gorgonian</name>
    <name type="synonym">Violescent sea-whip</name>
    <dbReference type="NCBI Taxonomy" id="317549"/>
    <lineage>
        <taxon>Eukaryota</taxon>
        <taxon>Metazoa</taxon>
        <taxon>Cnidaria</taxon>
        <taxon>Anthozoa</taxon>
        <taxon>Octocorallia</taxon>
        <taxon>Malacalcyonacea</taxon>
        <taxon>Plexauridae</taxon>
        <taxon>Paramuricea</taxon>
    </lineage>
</organism>
<dbReference type="EMBL" id="CACRXK020007302">
    <property type="protein sequence ID" value="CAB4011884.1"/>
    <property type="molecule type" value="Genomic_DNA"/>
</dbReference>
<dbReference type="Proteomes" id="UP001152795">
    <property type="component" value="Unassembled WGS sequence"/>
</dbReference>
<dbReference type="AlphaFoldDB" id="A0A6S7I0S4"/>
<comment type="caution">
    <text evidence="1">The sequence shown here is derived from an EMBL/GenBank/DDBJ whole genome shotgun (WGS) entry which is preliminary data.</text>
</comment>
<name>A0A6S7I0S4_PARCT</name>
<gene>
    <name evidence="1" type="ORF">PACLA_8A041859</name>
</gene>
<protein>
    <submittedName>
        <fullName evidence="1">Uncharacterized protein</fullName>
    </submittedName>
</protein>
<accession>A0A6S7I0S4</accession>
<sequence>MIVLPPRPDLMPNKLSKKEYFLSPVLVSLNGPQHQSQNDDQTNEDNDSDFNEVLLTEQEAHQFIWSATTKWIDLQIDVLQENRNKDLKKLIKGMGGNKTDKSIDWASRAVGGIQQSVENLNAETIKQAVSGTHSHQPSVSDELEIMKDLRKLRTFSTEPGRAHSSFPSISADPLATLINEEFEYWLKRHKQF</sequence>
<evidence type="ECO:0000313" key="2">
    <source>
        <dbReference type="Proteomes" id="UP001152795"/>
    </source>
</evidence>